<gene>
    <name evidence="1" type="ORF">RFULGI_LOCUS12864</name>
</gene>
<comment type="caution">
    <text evidence="1">The sequence shown here is derived from an EMBL/GenBank/DDBJ whole genome shotgun (WGS) entry which is preliminary data.</text>
</comment>
<evidence type="ECO:0000313" key="2">
    <source>
        <dbReference type="Proteomes" id="UP000789396"/>
    </source>
</evidence>
<sequence length="110" mass="13674">EEINESKDKNKDEKKEEKEDYYLMVINLLQKNNFDVKTLQRLPKYSTVRISFKEYFYYLIIWHKKIKKNIKYFSYKYAISKGMDGPEIDKFEEYMRKNVKNTTSFEKYYQ</sequence>
<reference evidence="1" key="1">
    <citation type="submission" date="2021-06" db="EMBL/GenBank/DDBJ databases">
        <authorList>
            <person name="Kallberg Y."/>
            <person name="Tangrot J."/>
            <person name="Rosling A."/>
        </authorList>
    </citation>
    <scope>NUCLEOTIDE SEQUENCE</scope>
    <source>
        <strain evidence="1">IN212</strain>
    </source>
</reference>
<accession>A0A9N9ILS2</accession>
<name>A0A9N9ILS2_9GLOM</name>
<evidence type="ECO:0000313" key="1">
    <source>
        <dbReference type="EMBL" id="CAG8741078.1"/>
    </source>
</evidence>
<dbReference type="AlphaFoldDB" id="A0A9N9ILS2"/>
<proteinExistence type="predicted"/>
<protein>
    <submittedName>
        <fullName evidence="1">14874_t:CDS:1</fullName>
    </submittedName>
</protein>
<feature type="non-terminal residue" evidence="1">
    <location>
        <position position="110"/>
    </location>
</feature>
<keyword evidence="2" id="KW-1185">Reference proteome</keyword>
<dbReference type="Proteomes" id="UP000789396">
    <property type="component" value="Unassembled WGS sequence"/>
</dbReference>
<organism evidence="1 2">
    <name type="scientific">Racocetra fulgida</name>
    <dbReference type="NCBI Taxonomy" id="60492"/>
    <lineage>
        <taxon>Eukaryota</taxon>
        <taxon>Fungi</taxon>
        <taxon>Fungi incertae sedis</taxon>
        <taxon>Mucoromycota</taxon>
        <taxon>Glomeromycotina</taxon>
        <taxon>Glomeromycetes</taxon>
        <taxon>Diversisporales</taxon>
        <taxon>Gigasporaceae</taxon>
        <taxon>Racocetra</taxon>
    </lineage>
</organism>
<dbReference type="EMBL" id="CAJVPZ010032126">
    <property type="protein sequence ID" value="CAG8741078.1"/>
    <property type="molecule type" value="Genomic_DNA"/>
</dbReference>
<feature type="non-terminal residue" evidence="1">
    <location>
        <position position="1"/>
    </location>
</feature>